<dbReference type="AlphaFoldDB" id="A0A367KK72"/>
<feature type="non-terminal residue" evidence="2">
    <location>
        <position position="214"/>
    </location>
</feature>
<feature type="region of interest" description="Disordered" evidence="1">
    <location>
        <begin position="1"/>
        <end position="55"/>
    </location>
</feature>
<evidence type="ECO:0000313" key="2">
    <source>
        <dbReference type="EMBL" id="RCI02634.1"/>
    </source>
</evidence>
<evidence type="ECO:0000256" key="1">
    <source>
        <dbReference type="SAM" id="MobiDB-lite"/>
    </source>
</evidence>
<dbReference type="GO" id="GO:0010961">
    <property type="term" value="P:intracellular magnesium ion homeostasis"/>
    <property type="evidence" value="ECO:0007669"/>
    <property type="project" value="TreeGrafter"/>
</dbReference>
<dbReference type="PANTHER" id="PTHR21535:SF51">
    <property type="entry name" value="MANGANESE RESISTANCE PROTEIN MNR2"/>
    <property type="match status" value="1"/>
</dbReference>
<dbReference type="EMBL" id="PJQM01001318">
    <property type="protein sequence ID" value="RCI02634.1"/>
    <property type="molecule type" value="Genomic_DNA"/>
</dbReference>
<feature type="compositionally biased region" description="Polar residues" evidence="1">
    <location>
        <begin position="16"/>
        <end position="33"/>
    </location>
</feature>
<accession>A0A367KK72</accession>
<dbReference type="STRING" id="4846.A0A367KK72"/>
<gene>
    <name evidence="2" type="ORF">CU098_012399</name>
</gene>
<evidence type="ECO:0000313" key="3">
    <source>
        <dbReference type="Proteomes" id="UP000253551"/>
    </source>
</evidence>
<dbReference type="PANTHER" id="PTHR21535">
    <property type="entry name" value="MAGNESIUM AND COBALT TRANSPORT PROTEIN/MITOCHONDRIAL IMPORT INNER MEMBRANE TRANSLOCASE SUBUNIT TIM8"/>
    <property type="match status" value="1"/>
</dbReference>
<protein>
    <submittedName>
        <fullName evidence="2">Uncharacterized protein</fullName>
    </submittedName>
</protein>
<dbReference type="Proteomes" id="UP000253551">
    <property type="component" value="Unassembled WGS sequence"/>
</dbReference>
<proteinExistence type="predicted"/>
<comment type="caution">
    <text evidence="2">The sequence shown here is derived from an EMBL/GenBank/DDBJ whole genome shotgun (WGS) entry which is preliminary data.</text>
</comment>
<feature type="compositionally biased region" description="Basic residues" evidence="1">
    <location>
        <begin position="1"/>
        <end position="14"/>
    </location>
</feature>
<name>A0A367KK72_RHIST</name>
<dbReference type="OrthoDB" id="29879at2759"/>
<dbReference type="GO" id="GO:0015095">
    <property type="term" value="F:magnesium ion transmembrane transporter activity"/>
    <property type="evidence" value="ECO:0007669"/>
    <property type="project" value="TreeGrafter"/>
</dbReference>
<keyword evidence="3" id="KW-1185">Reference proteome</keyword>
<dbReference type="GO" id="GO:0016020">
    <property type="term" value="C:membrane"/>
    <property type="evidence" value="ECO:0007669"/>
    <property type="project" value="TreeGrafter"/>
</dbReference>
<organism evidence="2 3">
    <name type="scientific">Rhizopus stolonifer</name>
    <name type="common">Rhizopus nigricans</name>
    <dbReference type="NCBI Taxonomy" id="4846"/>
    <lineage>
        <taxon>Eukaryota</taxon>
        <taxon>Fungi</taxon>
        <taxon>Fungi incertae sedis</taxon>
        <taxon>Mucoromycota</taxon>
        <taxon>Mucoromycotina</taxon>
        <taxon>Mucoromycetes</taxon>
        <taxon>Mucorales</taxon>
        <taxon>Mucorineae</taxon>
        <taxon>Rhizopodaceae</taxon>
        <taxon>Rhizopus</taxon>
    </lineage>
</organism>
<sequence length="214" mass="24513">MTKSKKRHNQKKIPRNQPQDSPNNNVSGTSFQPLNMFFGNRSTGYQAIPSEDERSHYFVHSPSQTDTNVAINMAPPPSTPDPYPSDVETSSNSRMSPVEVDVCFPTPNKKEETGIDYEALEEYITSEKKEAFEQKPRRRRLSTMGASDGRRYSMYGDRMLSTRDESDTEYRVTYYSPLETSTIHARSICEIPDNNEDETLSDMLKKGCFWIDIL</sequence>
<reference evidence="2 3" key="1">
    <citation type="journal article" date="2018" name="G3 (Bethesda)">
        <title>Phylogenetic and Phylogenomic Definition of Rhizopus Species.</title>
        <authorList>
            <person name="Gryganskyi A.P."/>
            <person name="Golan J."/>
            <person name="Dolatabadi S."/>
            <person name="Mondo S."/>
            <person name="Robb S."/>
            <person name="Idnurm A."/>
            <person name="Muszewska A."/>
            <person name="Steczkiewicz K."/>
            <person name="Masonjones S."/>
            <person name="Liao H.L."/>
            <person name="Gajdeczka M.T."/>
            <person name="Anike F."/>
            <person name="Vuek A."/>
            <person name="Anishchenko I.M."/>
            <person name="Voigt K."/>
            <person name="de Hoog G.S."/>
            <person name="Smith M.E."/>
            <person name="Heitman J."/>
            <person name="Vilgalys R."/>
            <person name="Stajich J.E."/>
        </authorList>
    </citation>
    <scope>NUCLEOTIDE SEQUENCE [LARGE SCALE GENOMIC DNA]</scope>
    <source>
        <strain evidence="2 3">LSU 92-RS-03</strain>
    </source>
</reference>
<feature type="region of interest" description="Disordered" evidence="1">
    <location>
        <begin position="74"/>
        <end position="107"/>
    </location>
</feature>
<feature type="compositionally biased region" description="Pro residues" evidence="1">
    <location>
        <begin position="74"/>
        <end position="83"/>
    </location>
</feature>